<evidence type="ECO:0000256" key="1">
    <source>
        <dbReference type="ARBA" id="ARBA00004651"/>
    </source>
</evidence>
<feature type="domain" description="EamA" evidence="7">
    <location>
        <begin position="21"/>
        <end position="162"/>
    </location>
</feature>
<accession>A0A222P1C4</accession>
<evidence type="ECO:0000256" key="6">
    <source>
        <dbReference type="SAM" id="Phobius"/>
    </source>
</evidence>
<reference evidence="9" key="1">
    <citation type="submission" date="2016-07" db="EMBL/GenBank/DDBJ databases">
        <authorList>
            <person name="Florea S."/>
            <person name="Webb J.S."/>
            <person name="Jaromczyk J."/>
            <person name="Schardl C.L."/>
        </authorList>
    </citation>
    <scope>NUCLEOTIDE SEQUENCE [LARGE SCALE GENOMIC DNA]</scope>
    <source>
        <strain evidence="9">CDC-D5610</strain>
    </source>
</reference>
<feature type="transmembrane region" description="Helical" evidence="6">
    <location>
        <begin position="236"/>
        <end position="257"/>
    </location>
</feature>
<evidence type="ECO:0000259" key="7">
    <source>
        <dbReference type="Pfam" id="PF00892"/>
    </source>
</evidence>
<name>A0A222P1C4_9GAMM</name>
<dbReference type="Proteomes" id="UP000201728">
    <property type="component" value="Chromosome"/>
</dbReference>
<feature type="transmembrane region" description="Helical" evidence="6">
    <location>
        <begin position="23"/>
        <end position="43"/>
    </location>
</feature>
<feature type="transmembrane region" description="Helical" evidence="6">
    <location>
        <begin position="175"/>
        <end position="195"/>
    </location>
</feature>
<feature type="transmembrane region" description="Helical" evidence="6">
    <location>
        <begin position="264"/>
        <end position="285"/>
    </location>
</feature>
<feature type="transmembrane region" description="Helical" evidence="6">
    <location>
        <begin position="291"/>
        <end position="309"/>
    </location>
</feature>
<feature type="transmembrane region" description="Helical" evidence="6">
    <location>
        <begin position="146"/>
        <end position="163"/>
    </location>
</feature>
<dbReference type="SUPFAM" id="SSF103481">
    <property type="entry name" value="Multidrug resistance efflux transporter EmrE"/>
    <property type="match status" value="2"/>
</dbReference>
<dbReference type="PANTHER" id="PTHR32322:SF18">
    <property type="entry name" value="S-ADENOSYLMETHIONINE_S-ADENOSYLHOMOCYSTEINE TRANSPORTER"/>
    <property type="match status" value="1"/>
</dbReference>
<dbReference type="Pfam" id="PF00892">
    <property type="entry name" value="EamA"/>
    <property type="match status" value="2"/>
</dbReference>
<evidence type="ECO:0000256" key="3">
    <source>
        <dbReference type="ARBA" id="ARBA00022692"/>
    </source>
</evidence>
<feature type="transmembrane region" description="Helical" evidence="6">
    <location>
        <begin position="90"/>
        <end position="113"/>
    </location>
</feature>
<dbReference type="InterPro" id="IPR050638">
    <property type="entry name" value="AA-Vitamin_Transporters"/>
</dbReference>
<evidence type="ECO:0000256" key="5">
    <source>
        <dbReference type="ARBA" id="ARBA00023136"/>
    </source>
</evidence>
<evidence type="ECO:0000256" key="2">
    <source>
        <dbReference type="ARBA" id="ARBA00022475"/>
    </source>
</evidence>
<keyword evidence="2" id="KW-1003">Cell membrane</keyword>
<keyword evidence="4 6" id="KW-1133">Transmembrane helix</keyword>
<comment type="subcellular location">
    <subcellularLocation>
        <location evidence="1">Cell membrane</location>
        <topology evidence="1">Multi-pass membrane protein</topology>
    </subcellularLocation>
</comment>
<proteinExistence type="predicted"/>
<feature type="domain" description="EamA" evidence="7">
    <location>
        <begin position="176"/>
        <end position="307"/>
    </location>
</feature>
<organism evidence="8 9">
    <name type="scientific">Legionella clemsonensis</name>
    <dbReference type="NCBI Taxonomy" id="1867846"/>
    <lineage>
        <taxon>Bacteria</taxon>
        <taxon>Pseudomonadati</taxon>
        <taxon>Pseudomonadota</taxon>
        <taxon>Gammaproteobacteria</taxon>
        <taxon>Legionellales</taxon>
        <taxon>Legionellaceae</taxon>
        <taxon>Legionella</taxon>
    </lineage>
</organism>
<dbReference type="PANTHER" id="PTHR32322">
    <property type="entry name" value="INNER MEMBRANE TRANSPORTER"/>
    <property type="match status" value="1"/>
</dbReference>
<feature type="transmembrane region" description="Helical" evidence="6">
    <location>
        <begin position="49"/>
        <end position="70"/>
    </location>
</feature>
<dbReference type="EMBL" id="CP016397">
    <property type="protein sequence ID" value="ASQ45630.1"/>
    <property type="molecule type" value="Genomic_DNA"/>
</dbReference>
<feature type="transmembrane region" description="Helical" evidence="6">
    <location>
        <begin position="202"/>
        <end position="224"/>
    </location>
</feature>
<dbReference type="InterPro" id="IPR037185">
    <property type="entry name" value="EmrE-like"/>
</dbReference>
<keyword evidence="5 6" id="KW-0472">Membrane</keyword>
<keyword evidence="3 6" id="KW-0812">Transmembrane</keyword>
<evidence type="ECO:0000313" key="8">
    <source>
        <dbReference type="EMBL" id="ASQ45630.1"/>
    </source>
</evidence>
<dbReference type="InterPro" id="IPR000620">
    <property type="entry name" value="EamA_dom"/>
</dbReference>
<keyword evidence="9" id="KW-1185">Reference proteome</keyword>
<protein>
    <submittedName>
        <fullName evidence="8">EamA-like transporter family protein</fullName>
    </submittedName>
</protein>
<gene>
    <name evidence="8" type="ORF">clem_05370</name>
</gene>
<dbReference type="KEGG" id="lcd:clem_05370"/>
<dbReference type="AlphaFoldDB" id="A0A222P1C4"/>
<evidence type="ECO:0000313" key="9">
    <source>
        <dbReference type="Proteomes" id="UP000201728"/>
    </source>
</evidence>
<sequence length="311" mass="34888">MAFIKHAGFEYIMQKKAHWHRGLLFLILAQIMVGVNIVSSKVILSSIPLTFLLAMRFALATIILFPLHWLSSARKFSLRYYFSQLNRRDWIFIFAQALSAGILFNCLMLLGLHYTDANVAGIITSTLPAIIAIMSWIILKEKIAAKQSLCIIFATIGLVIIAYDKLQGNHAIHSFFGDFIILFSLLPEATYYVLCKMHPNRLPVFITSALMNGINAALILPAGINHYFATPALDLNTWWILFILGLSSGLFYVFWYFGYQLVDGIMASLSTAVMPVATVLLAWIILNEQLTVLQCVGMSLVLLSIVIYAKK</sequence>
<dbReference type="GO" id="GO:0005886">
    <property type="term" value="C:plasma membrane"/>
    <property type="evidence" value="ECO:0007669"/>
    <property type="project" value="UniProtKB-SubCell"/>
</dbReference>
<evidence type="ECO:0000256" key="4">
    <source>
        <dbReference type="ARBA" id="ARBA00022989"/>
    </source>
</evidence>
<feature type="transmembrane region" description="Helical" evidence="6">
    <location>
        <begin position="119"/>
        <end position="139"/>
    </location>
</feature>